<dbReference type="AlphaFoldDB" id="A0A0J6Y758"/>
<evidence type="ECO:0000256" key="6">
    <source>
        <dbReference type="ARBA" id="ARBA00023136"/>
    </source>
</evidence>
<evidence type="ECO:0000256" key="1">
    <source>
        <dbReference type="ARBA" id="ARBA00004651"/>
    </source>
</evidence>
<keyword evidence="4 7" id="KW-0812">Transmembrane</keyword>
<name>A0A0J6Y758_9MYCO</name>
<gene>
    <name evidence="9" type="primary">gsiC_3</name>
    <name evidence="9" type="ORF">MOBUDSM44075_04296</name>
</gene>
<comment type="caution">
    <text evidence="9">The sequence shown here is derived from an EMBL/GenBank/DDBJ whole genome shotgun (WGS) entry which is preliminary data.</text>
</comment>
<dbReference type="Pfam" id="PF19300">
    <property type="entry name" value="BPD_transp_1_N"/>
    <property type="match status" value="1"/>
</dbReference>
<evidence type="ECO:0000256" key="2">
    <source>
        <dbReference type="ARBA" id="ARBA00022448"/>
    </source>
</evidence>
<feature type="transmembrane region" description="Helical" evidence="7">
    <location>
        <begin position="176"/>
        <end position="195"/>
    </location>
</feature>
<comment type="subcellular location">
    <subcellularLocation>
        <location evidence="1 7">Cell membrane</location>
        <topology evidence="1 7">Multi-pass membrane protein</topology>
    </subcellularLocation>
</comment>
<sequence length="316" mass="33203">MSLATYALKRLGGLVLVLIVTSFLVFSLLYLAPGSPLSFILGPRGGTPEQVAAVTAKYHLDDPFHLRYVRWLGDVLHGDFGQSIVYRQNVSDMIDGRIGTTVMLVAISAVIIAVAGVGFGTVAALKGGRTGGLITSLASVALSTPVFVIGVALISLFAVALNWFPVFGSGSGGIDTLHHLVLPAVALSLGSIGYLTRITRASVDEERSREHVQTAVARALPGSVIIRRHILRNALIPITTVLGLTVASLIAGAVVVENVFAIDGLGSLLVKAILQRDFAVVQAVVLVLVFGFVVVNAVVDVLYTVIDPRIALGRKP</sequence>
<keyword evidence="6 7" id="KW-0472">Membrane</keyword>
<evidence type="ECO:0000256" key="3">
    <source>
        <dbReference type="ARBA" id="ARBA00022475"/>
    </source>
</evidence>
<dbReference type="PROSITE" id="PS50928">
    <property type="entry name" value="ABC_TM1"/>
    <property type="match status" value="1"/>
</dbReference>
<keyword evidence="3" id="KW-1003">Cell membrane</keyword>
<feature type="transmembrane region" description="Helical" evidence="7">
    <location>
        <begin position="137"/>
        <end position="164"/>
    </location>
</feature>
<keyword evidence="2 7" id="KW-0813">Transport</keyword>
<feature type="transmembrane region" description="Helical" evidence="7">
    <location>
        <begin position="12"/>
        <end position="32"/>
    </location>
</feature>
<evidence type="ECO:0000313" key="10">
    <source>
        <dbReference type="Proteomes" id="UP000036313"/>
    </source>
</evidence>
<feature type="domain" description="ABC transmembrane type-1" evidence="8">
    <location>
        <begin position="98"/>
        <end position="299"/>
    </location>
</feature>
<feature type="transmembrane region" description="Helical" evidence="7">
    <location>
        <begin position="235"/>
        <end position="260"/>
    </location>
</feature>
<accession>A0A0J6Y758</accession>
<reference evidence="9 10" key="1">
    <citation type="journal article" date="2015" name="Genome Biol. Evol.">
        <title>Characterization of Three Mycobacterium spp. with Potential Use in Bioremediation by Genome Sequencing and Comparative Genomics.</title>
        <authorList>
            <person name="Das S."/>
            <person name="Pettersson B.M."/>
            <person name="Behra P.R."/>
            <person name="Ramesh M."/>
            <person name="Dasgupta S."/>
            <person name="Bhattacharya A."/>
            <person name="Kirsebom L.A."/>
        </authorList>
    </citation>
    <scope>NUCLEOTIDE SEQUENCE [LARGE SCALE GENOMIC DNA]</scope>
    <source>
        <strain evidence="9 10">DSM 44075</strain>
    </source>
</reference>
<evidence type="ECO:0000256" key="4">
    <source>
        <dbReference type="ARBA" id="ARBA00022692"/>
    </source>
</evidence>
<evidence type="ECO:0000256" key="7">
    <source>
        <dbReference type="RuleBase" id="RU363032"/>
    </source>
</evidence>
<comment type="similarity">
    <text evidence="7">Belongs to the binding-protein-dependent transport system permease family.</text>
</comment>
<dbReference type="InterPro" id="IPR045621">
    <property type="entry name" value="BPD_transp_1_N"/>
</dbReference>
<dbReference type="EMBL" id="JYNU01000057">
    <property type="protein sequence ID" value="KMO68876.1"/>
    <property type="molecule type" value="Genomic_DNA"/>
</dbReference>
<dbReference type="Pfam" id="PF00528">
    <property type="entry name" value="BPD_transp_1"/>
    <property type="match status" value="1"/>
</dbReference>
<feature type="transmembrane region" description="Helical" evidence="7">
    <location>
        <begin position="102"/>
        <end position="125"/>
    </location>
</feature>
<dbReference type="PANTHER" id="PTHR43163">
    <property type="entry name" value="DIPEPTIDE TRANSPORT SYSTEM PERMEASE PROTEIN DPPB-RELATED"/>
    <property type="match status" value="1"/>
</dbReference>
<dbReference type="InterPro" id="IPR000515">
    <property type="entry name" value="MetI-like"/>
</dbReference>
<feature type="transmembrane region" description="Helical" evidence="7">
    <location>
        <begin position="280"/>
        <end position="306"/>
    </location>
</feature>
<dbReference type="GO" id="GO:0055085">
    <property type="term" value="P:transmembrane transport"/>
    <property type="evidence" value="ECO:0007669"/>
    <property type="project" value="InterPro"/>
</dbReference>
<organism evidence="9 10">
    <name type="scientific">Mycolicibacterium obuense</name>
    <dbReference type="NCBI Taxonomy" id="1807"/>
    <lineage>
        <taxon>Bacteria</taxon>
        <taxon>Bacillati</taxon>
        <taxon>Actinomycetota</taxon>
        <taxon>Actinomycetes</taxon>
        <taxon>Mycobacteriales</taxon>
        <taxon>Mycobacteriaceae</taxon>
        <taxon>Mycolicibacterium</taxon>
    </lineage>
</organism>
<dbReference type="PANTHER" id="PTHR43163:SF3">
    <property type="entry name" value="PEPTIDE ABC TRANSPORTER PERMEASE PROTEIN"/>
    <property type="match status" value="1"/>
</dbReference>
<dbReference type="Gene3D" id="1.10.3720.10">
    <property type="entry name" value="MetI-like"/>
    <property type="match status" value="1"/>
</dbReference>
<keyword evidence="5 7" id="KW-1133">Transmembrane helix</keyword>
<evidence type="ECO:0000256" key="5">
    <source>
        <dbReference type="ARBA" id="ARBA00022989"/>
    </source>
</evidence>
<evidence type="ECO:0000313" key="9">
    <source>
        <dbReference type="EMBL" id="KMO68876.1"/>
    </source>
</evidence>
<evidence type="ECO:0000259" key="8">
    <source>
        <dbReference type="PROSITE" id="PS50928"/>
    </source>
</evidence>
<dbReference type="GO" id="GO:0005886">
    <property type="term" value="C:plasma membrane"/>
    <property type="evidence" value="ECO:0007669"/>
    <property type="project" value="UniProtKB-SubCell"/>
</dbReference>
<dbReference type="PATRIC" id="fig|1807.14.peg.4330"/>
<dbReference type="SUPFAM" id="SSF161098">
    <property type="entry name" value="MetI-like"/>
    <property type="match status" value="1"/>
</dbReference>
<protein>
    <submittedName>
        <fullName evidence="9">Glutathione transport system permease protein GsiC</fullName>
    </submittedName>
</protein>
<proteinExistence type="inferred from homology"/>
<dbReference type="RefSeq" id="WP_048424620.1">
    <property type="nucleotide sequence ID" value="NZ_CALTXN010000020.1"/>
</dbReference>
<dbReference type="Proteomes" id="UP000036313">
    <property type="component" value="Unassembled WGS sequence"/>
</dbReference>
<dbReference type="CDD" id="cd06261">
    <property type="entry name" value="TM_PBP2"/>
    <property type="match status" value="1"/>
</dbReference>
<dbReference type="InterPro" id="IPR035906">
    <property type="entry name" value="MetI-like_sf"/>
</dbReference>